<dbReference type="OrthoDB" id="42919at2759"/>
<dbReference type="PANTHER" id="PTHR33178:SF10">
    <property type="entry name" value="STRESS-RESPONSE A_B BARREL DOMAIN-CONTAINING PROTEIN"/>
    <property type="match status" value="1"/>
</dbReference>
<dbReference type="Pfam" id="PF07876">
    <property type="entry name" value="Dabb"/>
    <property type="match status" value="1"/>
</dbReference>
<dbReference type="SUPFAM" id="SSF54909">
    <property type="entry name" value="Dimeric alpha+beta barrel"/>
    <property type="match status" value="1"/>
</dbReference>
<proteinExistence type="predicted"/>
<dbReference type="PANTHER" id="PTHR33178">
    <property type="match status" value="1"/>
</dbReference>
<dbReference type="EMBL" id="JAEPRA010000019">
    <property type="protein sequence ID" value="KAG2173397.1"/>
    <property type="molecule type" value="Genomic_DNA"/>
</dbReference>
<comment type="subunit">
    <text evidence="1">Homodimer.</text>
</comment>
<accession>A0A8H7PG84</accession>
<comment type="caution">
    <text evidence="3">The sequence shown here is derived from an EMBL/GenBank/DDBJ whole genome shotgun (WGS) entry which is preliminary data.</text>
</comment>
<keyword evidence="4" id="KW-1185">Reference proteome</keyword>
<name>A0A8H7PG84_9FUNG</name>
<gene>
    <name evidence="3" type="ORF">INT44_008749</name>
</gene>
<organism evidence="3 4">
    <name type="scientific">Umbelopsis vinacea</name>
    <dbReference type="NCBI Taxonomy" id="44442"/>
    <lineage>
        <taxon>Eukaryota</taxon>
        <taxon>Fungi</taxon>
        <taxon>Fungi incertae sedis</taxon>
        <taxon>Mucoromycota</taxon>
        <taxon>Mucoromycotina</taxon>
        <taxon>Umbelopsidomycetes</taxon>
        <taxon>Umbelopsidales</taxon>
        <taxon>Umbelopsidaceae</taxon>
        <taxon>Umbelopsis</taxon>
    </lineage>
</organism>
<evidence type="ECO:0000313" key="3">
    <source>
        <dbReference type="EMBL" id="KAG2173397.1"/>
    </source>
</evidence>
<evidence type="ECO:0000256" key="1">
    <source>
        <dbReference type="ARBA" id="ARBA00011738"/>
    </source>
</evidence>
<dbReference type="SMART" id="SM00886">
    <property type="entry name" value="Dabb"/>
    <property type="match status" value="1"/>
</dbReference>
<protein>
    <recommendedName>
        <fullName evidence="2">Stress-response A/B barrel domain-containing protein</fullName>
    </recommendedName>
</protein>
<dbReference type="InterPro" id="IPR044662">
    <property type="entry name" value="HS1/DABB1-like"/>
</dbReference>
<dbReference type="InterPro" id="IPR013097">
    <property type="entry name" value="Dabb"/>
</dbReference>
<sequence>MAIIHIVLVKFKPTVPESVKKDLCDKVCALKEVIPGITKATAGKNFSERGKGFEWGKLGDLDVYATHPAHLEFISALAAHKEDILAFDYEA</sequence>
<feature type="domain" description="Stress-response A/B barrel" evidence="2">
    <location>
        <begin position="3"/>
        <end position="89"/>
    </location>
</feature>
<dbReference type="PROSITE" id="PS51502">
    <property type="entry name" value="S_R_A_B_BARREL"/>
    <property type="match status" value="1"/>
</dbReference>
<dbReference type="InterPro" id="IPR011008">
    <property type="entry name" value="Dimeric_a/b-barrel"/>
</dbReference>
<reference evidence="3" key="1">
    <citation type="submission" date="2020-12" db="EMBL/GenBank/DDBJ databases">
        <title>Metabolic potential, ecology and presence of endohyphal bacteria is reflected in genomic diversity of Mucoromycotina.</title>
        <authorList>
            <person name="Muszewska A."/>
            <person name="Okrasinska A."/>
            <person name="Steczkiewicz K."/>
            <person name="Drgas O."/>
            <person name="Orlowska M."/>
            <person name="Perlinska-Lenart U."/>
            <person name="Aleksandrzak-Piekarczyk T."/>
            <person name="Szatraj K."/>
            <person name="Zielenkiewicz U."/>
            <person name="Pilsyk S."/>
            <person name="Malc E."/>
            <person name="Mieczkowski P."/>
            <person name="Kruszewska J.S."/>
            <person name="Biernat P."/>
            <person name="Pawlowska J."/>
        </authorList>
    </citation>
    <scope>NUCLEOTIDE SEQUENCE</scope>
    <source>
        <strain evidence="3">WA0000051536</strain>
    </source>
</reference>
<dbReference type="Gene3D" id="3.30.70.100">
    <property type="match status" value="1"/>
</dbReference>
<evidence type="ECO:0000313" key="4">
    <source>
        <dbReference type="Proteomes" id="UP000612746"/>
    </source>
</evidence>
<dbReference type="Proteomes" id="UP000612746">
    <property type="component" value="Unassembled WGS sequence"/>
</dbReference>
<evidence type="ECO:0000259" key="2">
    <source>
        <dbReference type="PROSITE" id="PS51502"/>
    </source>
</evidence>
<dbReference type="AlphaFoldDB" id="A0A8H7PG84"/>